<gene>
    <name evidence="3" type="ORF">NIES267_75380</name>
</gene>
<dbReference type="Pfam" id="PF12965">
    <property type="entry name" value="DUF3854"/>
    <property type="match status" value="1"/>
</dbReference>
<sequence length="1146" mass="129715">MLENTQPPNNLTPNEYQELAFLSAIHPALIAANFFHIEGATVYDYLFISKDLPRTNPGRISSGFLRRYQHAELGGWWVSGLDPYNNWKRMEWGRFKPTHPRIDSKGRFIKYESPPKIPNRVTYFDVPDCIWDKVAKRYGIKRYNSPLALRLRDRSRPLNFWEWVLAHPEIPIILCEGEKKAAALLSLGFVAIALPGIWNGRVGKKDFDERLHPDLMPLAQPGRKIQILFDHETKLKTRWAVFQATIRTGKALEAVKCQCDVITLPGPEKGVDDFASARRMDADFLLTAIIDDAKSLDDYRRSFHISHRGLSKKYKPHVRVHARYLSDAIKLPLSGLVVLSSDMGTGKTELLRKWRLEHPNVKFLNNGHRVNLLKNLSERLETDMYSELSYGDLAKAKALSITIDSLHKLNTEALEYGCVFIDEACQYLTHLLHSKTCIEYRAQILEVLEYIVYNAQLVVIADAHMDDLTVDFLLAMRPQGEEPLIFVNDWRNGERVIHWYEGKDSSTLVAQISASLMTGQKIMVVADSKKFIKKLEKSLCMSMRVEVASEEKAGDKETRGQGDKGTPGAEEQVKTSPTPPRTHSPTPLKIWSIHSDNSGSKENVAFIKDITNSITDVDALLASPSLGTGVDIPNYHFDVVYGAFHGVSQTATECAQQLYRYRPKVPFHVWVAPRPPFGYKDTNAKKIKERLLQTNELTAFLIRIDRKTGKRGAEKDWALDAYCQIEAKRNQSMNNLRTDLRELLTEMGNQIIPMGAEDDFETAESLKDAAAALDVAYNTGVVKARDISASEYRSYRSKDYLNPEEMLECEKFRIKEAYGMEITEELVAKDDKGKLIKSIINLEAILSNTDGVITDEVTGRQHPAPPKIVTDKDHSERLHYPLCMDWGNYSAKWQARFFLGLDKVLQRLMNGEKITAKDPELLRMTKLAEQIGQHIKDILGFTVPGDCKPIWLLGSLLDQLGLKLDNKKIGPRGKQVKHHFLEEEKLEFALFVIKHRQMKRQQKEERARQEAEDQRRHQAGREAQYGISPPPDPVSTPPPNGIGNSPLGGVNTTASNGVNLEKSDNSSPIYGVGGDLEPNDGDSTPIRTSLQMFREAIVGGVEAVKATICSWTSERRWCAVLLLEEVAESELRKLEQMIPSFYAWLS</sequence>
<dbReference type="OrthoDB" id="473036at2"/>
<accession>A0A1Z4M3F2</accession>
<dbReference type="InterPro" id="IPR027417">
    <property type="entry name" value="P-loop_NTPase"/>
</dbReference>
<reference evidence="3 4" key="1">
    <citation type="submission" date="2017-06" db="EMBL/GenBank/DDBJ databases">
        <title>Genome sequencing of cyanobaciteial culture collection at National Institute for Environmental Studies (NIES).</title>
        <authorList>
            <person name="Hirose Y."/>
            <person name="Shimura Y."/>
            <person name="Fujisawa T."/>
            <person name="Nakamura Y."/>
            <person name="Kawachi M."/>
        </authorList>
    </citation>
    <scope>NUCLEOTIDE SEQUENCE [LARGE SCALE GENOMIC DNA]</scope>
    <source>
        <strain evidence="3 4">NIES-267</strain>
        <plasmid evidence="4">Plasmid4 dna</plasmid>
    </source>
</reference>
<feature type="region of interest" description="Disordered" evidence="1">
    <location>
        <begin position="550"/>
        <end position="587"/>
    </location>
</feature>
<name>A0A1Z4M3F2_9CYAN</name>
<feature type="compositionally biased region" description="Basic and acidic residues" evidence="1">
    <location>
        <begin position="1001"/>
        <end position="1020"/>
    </location>
</feature>
<dbReference type="CDD" id="cd01029">
    <property type="entry name" value="TOPRIM_primases"/>
    <property type="match status" value="1"/>
</dbReference>
<feature type="domain" description="DUF3854" evidence="2">
    <location>
        <begin position="160"/>
        <end position="277"/>
    </location>
</feature>
<keyword evidence="4" id="KW-1185">Reference proteome</keyword>
<organism evidence="3 4">
    <name type="scientific">Calothrix parasitica NIES-267</name>
    <dbReference type="NCBI Taxonomy" id="1973488"/>
    <lineage>
        <taxon>Bacteria</taxon>
        <taxon>Bacillati</taxon>
        <taxon>Cyanobacteriota</taxon>
        <taxon>Cyanophyceae</taxon>
        <taxon>Nostocales</taxon>
        <taxon>Calotrichaceae</taxon>
        <taxon>Calothrix</taxon>
    </lineage>
</organism>
<evidence type="ECO:0000313" key="3">
    <source>
        <dbReference type="EMBL" id="BAY87996.1"/>
    </source>
</evidence>
<feature type="region of interest" description="Disordered" evidence="1">
    <location>
        <begin position="1000"/>
        <end position="1065"/>
    </location>
</feature>
<dbReference type="SUPFAM" id="SSF52540">
    <property type="entry name" value="P-loop containing nucleoside triphosphate hydrolases"/>
    <property type="match status" value="1"/>
</dbReference>
<dbReference type="InterPro" id="IPR024385">
    <property type="entry name" value="DUF3854"/>
</dbReference>
<proteinExistence type="predicted"/>
<evidence type="ECO:0000256" key="1">
    <source>
        <dbReference type="SAM" id="MobiDB-lite"/>
    </source>
</evidence>
<dbReference type="PANTHER" id="PTHR34985:SF1">
    <property type="entry name" value="SLR0554 PROTEIN"/>
    <property type="match status" value="1"/>
</dbReference>
<dbReference type="InterPro" id="IPR034154">
    <property type="entry name" value="TOPRIM_DnaG/twinkle"/>
</dbReference>
<feature type="compositionally biased region" description="Basic and acidic residues" evidence="1">
    <location>
        <begin position="550"/>
        <end position="562"/>
    </location>
</feature>
<keyword evidence="3" id="KW-0614">Plasmid</keyword>
<feature type="compositionally biased region" description="Pro residues" evidence="1">
    <location>
        <begin position="1028"/>
        <end position="1040"/>
    </location>
</feature>
<dbReference type="Proteomes" id="UP000218418">
    <property type="component" value="Plasmid plasmid4"/>
</dbReference>
<evidence type="ECO:0000259" key="2">
    <source>
        <dbReference type="Pfam" id="PF12965"/>
    </source>
</evidence>
<dbReference type="AlphaFoldDB" id="A0A1Z4M3F2"/>
<evidence type="ECO:0000313" key="4">
    <source>
        <dbReference type="Proteomes" id="UP000218418"/>
    </source>
</evidence>
<dbReference type="PANTHER" id="PTHR34985">
    <property type="entry name" value="SLR0554 PROTEIN"/>
    <property type="match status" value="1"/>
</dbReference>
<protein>
    <recommendedName>
        <fullName evidence="2">DUF3854 domain-containing protein</fullName>
    </recommendedName>
</protein>
<geneLocation type="plasmid" evidence="4">
    <name>Plasmid4 dna</name>
</geneLocation>
<dbReference type="EMBL" id="AP018231">
    <property type="protein sequence ID" value="BAY87996.1"/>
    <property type="molecule type" value="Genomic_DNA"/>
</dbReference>